<accession>A0A0P0XX18</accession>
<dbReference type="InParanoid" id="A0A0P0XX18"/>
<dbReference type="Proteomes" id="UP000059680">
    <property type="component" value="Chromosome 10"/>
</dbReference>
<sequence>MMLSSWYASRRLEGKLLQWKFGICSRCSSGFPSGHFNMWCLPGCTSLLGLSASSLIDCIASLATRCRERFPIDKTFARRKPDQR</sequence>
<reference evidence="1 2" key="3">
    <citation type="journal article" date="2013" name="Rice">
        <title>Improvement of the Oryza sativa Nipponbare reference genome using next generation sequence and optical map data.</title>
        <authorList>
            <person name="Kawahara Y."/>
            <person name="de la Bastide M."/>
            <person name="Hamilton J.P."/>
            <person name="Kanamori H."/>
            <person name="McCombie W.R."/>
            <person name="Ouyang S."/>
            <person name="Schwartz D.C."/>
            <person name="Tanaka T."/>
            <person name="Wu J."/>
            <person name="Zhou S."/>
            <person name="Childs K.L."/>
            <person name="Davidson R.M."/>
            <person name="Lin H."/>
            <person name="Quesada-Ocampo L."/>
            <person name="Vaillancourt B."/>
            <person name="Sakai H."/>
            <person name="Lee S.S."/>
            <person name="Kim J."/>
            <person name="Numa H."/>
            <person name="Itoh T."/>
            <person name="Buell C.R."/>
            <person name="Matsumoto T."/>
        </authorList>
    </citation>
    <scope>NUCLEOTIDE SEQUENCE [LARGE SCALE GENOMIC DNA]</scope>
    <source>
        <strain evidence="2">cv. Nipponbare</strain>
    </source>
</reference>
<evidence type="ECO:0000313" key="1">
    <source>
        <dbReference type="EMBL" id="BAT11953.1"/>
    </source>
</evidence>
<dbReference type="PaxDb" id="39947-A0A0P0XX18"/>
<evidence type="ECO:0000313" key="2">
    <source>
        <dbReference type="Proteomes" id="UP000059680"/>
    </source>
</evidence>
<keyword evidence="2" id="KW-1185">Reference proteome</keyword>
<reference evidence="1 2" key="2">
    <citation type="journal article" date="2013" name="Plant Cell Physiol.">
        <title>Rice Annotation Project Database (RAP-DB): an integrative and interactive database for rice genomics.</title>
        <authorList>
            <person name="Sakai H."/>
            <person name="Lee S.S."/>
            <person name="Tanaka T."/>
            <person name="Numa H."/>
            <person name="Kim J."/>
            <person name="Kawahara Y."/>
            <person name="Wakimoto H."/>
            <person name="Yang C.C."/>
            <person name="Iwamoto M."/>
            <person name="Abe T."/>
            <person name="Yamada Y."/>
            <person name="Muto A."/>
            <person name="Inokuchi H."/>
            <person name="Ikemura T."/>
            <person name="Matsumoto T."/>
            <person name="Sasaki T."/>
            <person name="Itoh T."/>
        </authorList>
    </citation>
    <scope>NUCLEOTIDE SEQUENCE [LARGE SCALE GENOMIC DNA]</scope>
    <source>
        <strain evidence="2">cv. Nipponbare</strain>
    </source>
</reference>
<dbReference type="Gramene" id="Os10t0550725-01">
    <property type="protein sequence ID" value="Os10t0550725-01"/>
    <property type="gene ID" value="Os10g0550725"/>
</dbReference>
<protein>
    <submittedName>
        <fullName evidence="1">Os10g0550725 protein</fullName>
    </submittedName>
</protein>
<reference evidence="2" key="1">
    <citation type="journal article" date="2005" name="Nature">
        <title>The map-based sequence of the rice genome.</title>
        <authorList>
            <consortium name="International rice genome sequencing project (IRGSP)"/>
            <person name="Matsumoto T."/>
            <person name="Wu J."/>
            <person name="Kanamori H."/>
            <person name="Katayose Y."/>
            <person name="Fujisawa M."/>
            <person name="Namiki N."/>
            <person name="Mizuno H."/>
            <person name="Yamamoto K."/>
            <person name="Antonio B.A."/>
            <person name="Baba T."/>
            <person name="Sakata K."/>
            <person name="Nagamura Y."/>
            <person name="Aoki H."/>
            <person name="Arikawa K."/>
            <person name="Arita K."/>
            <person name="Bito T."/>
            <person name="Chiden Y."/>
            <person name="Fujitsuka N."/>
            <person name="Fukunaka R."/>
            <person name="Hamada M."/>
            <person name="Harada C."/>
            <person name="Hayashi A."/>
            <person name="Hijishita S."/>
            <person name="Honda M."/>
            <person name="Hosokawa S."/>
            <person name="Ichikawa Y."/>
            <person name="Idonuma A."/>
            <person name="Iijima M."/>
            <person name="Ikeda M."/>
            <person name="Ikeno M."/>
            <person name="Ito K."/>
            <person name="Ito S."/>
            <person name="Ito T."/>
            <person name="Ito Y."/>
            <person name="Ito Y."/>
            <person name="Iwabuchi A."/>
            <person name="Kamiya K."/>
            <person name="Karasawa W."/>
            <person name="Kurita K."/>
            <person name="Katagiri S."/>
            <person name="Kikuta A."/>
            <person name="Kobayashi H."/>
            <person name="Kobayashi N."/>
            <person name="Machita K."/>
            <person name="Maehara T."/>
            <person name="Masukawa M."/>
            <person name="Mizubayashi T."/>
            <person name="Mukai Y."/>
            <person name="Nagasaki H."/>
            <person name="Nagata Y."/>
            <person name="Naito S."/>
            <person name="Nakashima M."/>
            <person name="Nakama Y."/>
            <person name="Nakamichi Y."/>
            <person name="Nakamura M."/>
            <person name="Meguro A."/>
            <person name="Negishi M."/>
            <person name="Ohta I."/>
            <person name="Ohta T."/>
            <person name="Okamoto M."/>
            <person name="Ono N."/>
            <person name="Saji S."/>
            <person name="Sakaguchi M."/>
            <person name="Sakai K."/>
            <person name="Shibata M."/>
            <person name="Shimokawa T."/>
            <person name="Song J."/>
            <person name="Takazaki Y."/>
            <person name="Terasawa K."/>
            <person name="Tsugane M."/>
            <person name="Tsuji K."/>
            <person name="Ueda S."/>
            <person name="Waki K."/>
            <person name="Yamagata H."/>
            <person name="Yamamoto M."/>
            <person name="Yamamoto S."/>
            <person name="Yamane H."/>
            <person name="Yoshiki S."/>
            <person name="Yoshihara R."/>
            <person name="Yukawa K."/>
            <person name="Zhong H."/>
            <person name="Yano M."/>
            <person name="Yuan Q."/>
            <person name="Ouyang S."/>
            <person name="Liu J."/>
            <person name="Jones K.M."/>
            <person name="Gansberger K."/>
            <person name="Moffat K."/>
            <person name="Hill J."/>
            <person name="Bera J."/>
            <person name="Fadrosh D."/>
            <person name="Jin S."/>
            <person name="Johri S."/>
            <person name="Kim M."/>
            <person name="Overton L."/>
            <person name="Reardon M."/>
            <person name="Tsitrin T."/>
            <person name="Vuong H."/>
            <person name="Weaver B."/>
            <person name="Ciecko A."/>
            <person name="Tallon L."/>
            <person name="Jackson J."/>
            <person name="Pai G."/>
            <person name="Aken S.V."/>
            <person name="Utterback T."/>
            <person name="Reidmuller S."/>
            <person name="Feldblyum T."/>
            <person name="Hsiao J."/>
            <person name="Zismann V."/>
            <person name="Iobst S."/>
            <person name="de Vazeille A.R."/>
            <person name="Buell C.R."/>
            <person name="Ying K."/>
            <person name="Li Y."/>
            <person name="Lu T."/>
            <person name="Huang Y."/>
            <person name="Zhao Q."/>
            <person name="Feng Q."/>
            <person name="Zhang L."/>
            <person name="Zhu J."/>
            <person name="Weng Q."/>
            <person name="Mu J."/>
            <person name="Lu Y."/>
            <person name="Fan D."/>
            <person name="Liu Y."/>
            <person name="Guan J."/>
            <person name="Zhang Y."/>
            <person name="Yu S."/>
            <person name="Liu X."/>
            <person name="Zhang Y."/>
            <person name="Hong G."/>
            <person name="Han B."/>
            <person name="Choisne N."/>
            <person name="Demange N."/>
            <person name="Orjeda G."/>
            <person name="Samain S."/>
            <person name="Cattolico L."/>
            <person name="Pelletier E."/>
            <person name="Couloux A."/>
            <person name="Segurens B."/>
            <person name="Wincker P."/>
            <person name="D'Hont A."/>
            <person name="Scarpelli C."/>
            <person name="Weissenbach J."/>
            <person name="Salanoubat M."/>
            <person name="Quetier F."/>
            <person name="Yu Y."/>
            <person name="Kim H.R."/>
            <person name="Rambo T."/>
            <person name="Currie J."/>
            <person name="Collura K."/>
            <person name="Luo M."/>
            <person name="Yang T."/>
            <person name="Ammiraju J.S.S."/>
            <person name="Engler F."/>
            <person name="Soderlund C."/>
            <person name="Wing R.A."/>
            <person name="Palmer L.E."/>
            <person name="de la Bastide M."/>
            <person name="Spiegel L."/>
            <person name="Nascimento L."/>
            <person name="Zutavern T."/>
            <person name="O'Shaughnessy A."/>
            <person name="Dike S."/>
            <person name="Dedhia N."/>
            <person name="Preston R."/>
            <person name="Balija V."/>
            <person name="McCombie W.R."/>
            <person name="Chow T."/>
            <person name="Chen H."/>
            <person name="Chung M."/>
            <person name="Chen C."/>
            <person name="Shaw J."/>
            <person name="Wu H."/>
            <person name="Hsiao K."/>
            <person name="Chao Y."/>
            <person name="Chu M."/>
            <person name="Cheng C."/>
            <person name="Hour A."/>
            <person name="Lee P."/>
            <person name="Lin S."/>
            <person name="Lin Y."/>
            <person name="Liou J."/>
            <person name="Liu S."/>
            <person name="Hsing Y."/>
            <person name="Raghuvanshi S."/>
            <person name="Mohanty A."/>
            <person name="Bharti A.K."/>
            <person name="Gaur A."/>
            <person name="Gupta V."/>
            <person name="Kumar D."/>
            <person name="Ravi V."/>
            <person name="Vij S."/>
            <person name="Kapur A."/>
            <person name="Khurana P."/>
            <person name="Khurana P."/>
            <person name="Khurana J.P."/>
            <person name="Tyagi A.K."/>
            <person name="Gaikwad K."/>
            <person name="Singh A."/>
            <person name="Dalal V."/>
            <person name="Srivastava S."/>
            <person name="Dixit A."/>
            <person name="Pal A.K."/>
            <person name="Ghazi I.A."/>
            <person name="Yadav M."/>
            <person name="Pandit A."/>
            <person name="Bhargava A."/>
            <person name="Sureshbabu K."/>
            <person name="Batra K."/>
            <person name="Sharma T.R."/>
            <person name="Mohapatra T."/>
            <person name="Singh N.K."/>
            <person name="Messing J."/>
            <person name="Nelson A.B."/>
            <person name="Fuks G."/>
            <person name="Kavchok S."/>
            <person name="Keizer G."/>
            <person name="Linton E."/>
            <person name="Llaca V."/>
            <person name="Song R."/>
            <person name="Tanyolac B."/>
            <person name="Young S."/>
            <person name="Ho-Il K."/>
            <person name="Hahn J.H."/>
            <person name="Sangsakoo G."/>
            <person name="Vanavichit A."/>
            <person name="de Mattos Luiz.A.T."/>
            <person name="Zimmer P.D."/>
            <person name="Malone G."/>
            <person name="Dellagostin O."/>
            <person name="de Oliveira A.C."/>
            <person name="Bevan M."/>
            <person name="Bancroft I."/>
            <person name="Minx P."/>
            <person name="Cordum H."/>
            <person name="Wilson R."/>
            <person name="Cheng Z."/>
            <person name="Jin W."/>
            <person name="Jiang J."/>
            <person name="Leong S.A."/>
            <person name="Iwama H."/>
            <person name="Gojobori T."/>
            <person name="Itoh T."/>
            <person name="Niimura Y."/>
            <person name="Fujii Y."/>
            <person name="Habara T."/>
            <person name="Sakai H."/>
            <person name="Sato Y."/>
            <person name="Wilson G."/>
            <person name="Kumar K."/>
            <person name="McCouch S."/>
            <person name="Juretic N."/>
            <person name="Hoen D."/>
            <person name="Wright S."/>
            <person name="Bruskiewich R."/>
            <person name="Bureau T."/>
            <person name="Miyao A."/>
            <person name="Hirochika H."/>
            <person name="Nishikawa T."/>
            <person name="Kadowaki K."/>
            <person name="Sugiura M."/>
            <person name="Burr B."/>
            <person name="Sasaki T."/>
        </authorList>
    </citation>
    <scope>NUCLEOTIDE SEQUENCE [LARGE SCALE GENOMIC DNA]</scope>
    <source>
        <strain evidence="2">cv. Nipponbare</strain>
    </source>
</reference>
<dbReference type="EMBL" id="AP014966">
    <property type="protein sequence ID" value="BAT11953.1"/>
    <property type="molecule type" value="Genomic_DNA"/>
</dbReference>
<dbReference type="AlphaFoldDB" id="A0A0P0XX18"/>
<proteinExistence type="predicted"/>
<name>A0A0P0XX18_ORYSJ</name>
<gene>
    <name evidence="1" type="ordered locus">Os10g0550725</name>
    <name evidence="1" type="ORF">OSNPB_100550725</name>
</gene>
<organism evidence="1 2">
    <name type="scientific">Oryza sativa subsp. japonica</name>
    <name type="common">Rice</name>
    <dbReference type="NCBI Taxonomy" id="39947"/>
    <lineage>
        <taxon>Eukaryota</taxon>
        <taxon>Viridiplantae</taxon>
        <taxon>Streptophyta</taxon>
        <taxon>Embryophyta</taxon>
        <taxon>Tracheophyta</taxon>
        <taxon>Spermatophyta</taxon>
        <taxon>Magnoliopsida</taxon>
        <taxon>Liliopsida</taxon>
        <taxon>Poales</taxon>
        <taxon>Poaceae</taxon>
        <taxon>BOP clade</taxon>
        <taxon>Oryzoideae</taxon>
        <taxon>Oryzeae</taxon>
        <taxon>Oryzinae</taxon>
        <taxon>Oryza</taxon>
        <taxon>Oryza sativa</taxon>
    </lineage>
</organism>